<keyword evidence="3" id="KW-1185">Reference proteome</keyword>
<dbReference type="PANTHER" id="PTHR11552">
    <property type="entry name" value="GLUCOSE-METHANOL-CHOLINE GMC OXIDOREDUCTASE"/>
    <property type="match status" value="1"/>
</dbReference>
<protein>
    <recommendedName>
        <fullName evidence="4">Glucose-methanol-choline oxidoreductase N-terminal domain-containing protein</fullName>
    </recommendedName>
</protein>
<comment type="similarity">
    <text evidence="1">Belongs to the GMC oxidoreductase family.</text>
</comment>
<dbReference type="Proteomes" id="UP001218218">
    <property type="component" value="Unassembled WGS sequence"/>
</dbReference>
<dbReference type="GO" id="GO:0016491">
    <property type="term" value="F:oxidoreductase activity"/>
    <property type="evidence" value="ECO:0007669"/>
    <property type="project" value="TreeGrafter"/>
</dbReference>
<evidence type="ECO:0008006" key="4">
    <source>
        <dbReference type="Google" id="ProtNLM"/>
    </source>
</evidence>
<dbReference type="SUPFAM" id="SSF51905">
    <property type="entry name" value="FAD/NAD(P)-binding domain"/>
    <property type="match status" value="1"/>
</dbReference>
<name>A0AAD7EQI3_9AGAR</name>
<evidence type="ECO:0000313" key="2">
    <source>
        <dbReference type="EMBL" id="KAJ7347022.1"/>
    </source>
</evidence>
<evidence type="ECO:0000256" key="1">
    <source>
        <dbReference type="ARBA" id="ARBA00010790"/>
    </source>
</evidence>
<accession>A0AAD7EQI3</accession>
<dbReference type="AlphaFoldDB" id="A0AAD7EQI3"/>
<proteinExistence type="inferred from homology"/>
<dbReference type="PANTHER" id="PTHR11552:SF147">
    <property type="entry name" value="CHOLINE DEHYDROGENASE, MITOCHONDRIAL"/>
    <property type="match status" value="1"/>
</dbReference>
<gene>
    <name evidence="2" type="ORF">DFH08DRAFT_1080942</name>
</gene>
<evidence type="ECO:0000313" key="3">
    <source>
        <dbReference type="Proteomes" id="UP001218218"/>
    </source>
</evidence>
<dbReference type="InterPro" id="IPR036188">
    <property type="entry name" value="FAD/NAD-bd_sf"/>
</dbReference>
<comment type="caution">
    <text evidence="2">The sequence shown here is derived from an EMBL/GenBank/DDBJ whole genome shotgun (WGS) entry which is preliminary data.</text>
</comment>
<dbReference type="InterPro" id="IPR012132">
    <property type="entry name" value="GMC_OxRdtase"/>
</dbReference>
<sequence length="127" mass="14041">MSWSHAFCRVAMILKRASPVSPLSERSNIPRALEIRSIPLHSGIGDSESLASLGISPVHDLPSVGRNLSDHPHVRISWLVNSTKTFDNAERHATIASEELEEWLTTKTGPLIDSIISQIGWLRLPDN</sequence>
<dbReference type="Gene3D" id="3.50.50.60">
    <property type="entry name" value="FAD/NAD(P)-binding domain"/>
    <property type="match status" value="1"/>
</dbReference>
<dbReference type="GO" id="GO:0050660">
    <property type="term" value="F:flavin adenine dinucleotide binding"/>
    <property type="evidence" value="ECO:0007669"/>
    <property type="project" value="InterPro"/>
</dbReference>
<organism evidence="2 3">
    <name type="scientific">Mycena albidolilacea</name>
    <dbReference type="NCBI Taxonomy" id="1033008"/>
    <lineage>
        <taxon>Eukaryota</taxon>
        <taxon>Fungi</taxon>
        <taxon>Dikarya</taxon>
        <taxon>Basidiomycota</taxon>
        <taxon>Agaricomycotina</taxon>
        <taxon>Agaricomycetes</taxon>
        <taxon>Agaricomycetidae</taxon>
        <taxon>Agaricales</taxon>
        <taxon>Marasmiineae</taxon>
        <taxon>Mycenaceae</taxon>
        <taxon>Mycena</taxon>
    </lineage>
</organism>
<reference evidence="2" key="1">
    <citation type="submission" date="2023-03" db="EMBL/GenBank/DDBJ databases">
        <title>Massive genome expansion in bonnet fungi (Mycena s.s.) driven by repeated elements and novel gene families across ecological guilds.</title>
        <authorList>
            <consortium name="Lawrence Berkeley National Laboratory"/>
            <person name="Harder C.B."/>
            <person name="Miyauchi S."/>
            <person name="Viragh M."/>
            <person name="Kuo A."/>
            <person name="Thoen E."/>
            <person name="Andreopoulos B."/>
            <person name="Lu D."/>
            <person name="Skrede I."/>
            <person name="Drula E."/>
            <person name="Henrissat B."/>
            <person name="Morin E."/>
            <person name="Kohler A."/>
            <person name="Barry K."/>
            <person name="LaButti K."/>
            <person name="Morin E."/>
            <person name="Salamov A."/>
            <person name="Lipzen A."/>
            <person name="Mereny Z."/>
            <person name="Hegedus B."/>
            <person name="Baldrian P."/>
            <person name="Stursova M."/>
            <person name="Weitz H."/>
            <person name="Taylor A."/>
            <person name="Grigoriev I.V."/>
            <person name="Nagy L.G."/>
            <person name="Martin F."/>
            <person name="Kauserud H."/>
        </authorList>
    </citation>
    <scope>NUCLEOTIDE SEQUENCE</scope>
    <source>
        <strain evidence="2">CBHHK002</strain>
    </source>
</reference>
<dbReference type="EMBL" id="JARIHO010000020">
    <property type="protein sequence ID" value="KAJ7347022.1"/>
    <property type="molecule type" value="Genomic_DNA"/>
</dbReference>
<dbReference type="Gene3D" id="3.30.560.10">
    <property type="entry name" value="Glucose Oxidase, domain 3"/>
    <property type="match status" value="1"/>
</dbReference>